<dbReference type="EMBL" id="JANIET010000001">
    <property type="protein sequence ID" value="MCQ8228143.1"/>
    <property type="molecule type" value="Genomic_DNA"/>
</dbReference>
<comment type="function">
    <text evidence="4">Flagellin is the subunit protein which polymerizes to form the filaments of bacterial flagella.</text>
</comment>
<comment type="subcellular location">
    <subcellularLocation>
        <location evidence="4">Secreted</location>
    </subcellularLocation>
    <subcellularLocation>
        <location evidence="4">Bacterial flagellum</location>
    </subcellularLocation>
</comment>
<accession>A0ABT1VKT3</accession>
<dbReference type="PANTHER" id="PTHR42792:SF2">
    <property type="entry name" value="FLAGELLIN"/>
    <property type="match status" value="1"/>
</dbReference>
<dbReference type="Pfam" id="PF00700">
    <property type="entry name" value="Flagellin_C"/>
    <property type="match status" value="1"/>
</dbReference>
<evidence type="ECO:0000259" key="7">
    <source>
        <dbReference type="Pfam" id="PF12445"/>
    </source>
</evidence>
<evidence type="ECO:0000256" key="1">
    <source>
        <dbReference type="ARBA" id="ARBA00005709"/>
    </source>
</evidence>
<evidence type="ECO:0000259" key="6">
    <source>
        <dbReference type="Pfam" id="PF00700"/>
    </source>
</evidence>
<evidence type="ECO:0000256" key="3">
    <source>
        <dbReference type="ARBA" id="ARBA00023143"/>
    </source>
</evidence>
<dbReference type="Gene3D" id="6.10.280.190">
    <property type="match status" value="1"/>
</dbReference>
<protein>
    <recommendedName>
        <fullName evidence="4">Flagellin</fullName>
    </recommendedName>
</protein>
<dbReference type="InterPro" id="IPR032826">
    <property type="entry name" value="FliC_H7"/>
</dbReference>
<keyword evidence="8" id="KW-0966">Cell projection</keyword>
<keyword evidence="3 4" id="KW-0975">Bacterial flagellum</keyword>
<feature type="domain" description="Flagellin N-terminal" evidence="5">
    <location>
        <begin position="5"/>
        <end position="140"/>
    </location>
</feature>
<comment type="caution">
    <text evidence="8">The sequence shown here is derived from an EMBL/GenBank/DDBJ whole genome shotgun (WGS) entry which is preliminary data.</text>
</comment>
<evidence type="ECO:0000256" key="4">
    <source>
        <dbReference type="RuleBase" id="RU362073"/>
    </source>
</evidence>
<feature type="domain" description="Flagellin C-terminal" evidence="6">
    <location>
        <begin position="506"/>
        <end position="590"/>
    </location>
</feature>
<dbReference type="Pfam" id="PF00669">
    <property type="entry name" value="Flagellin_N"/>
    <property type="match status" value="1"/>
</dbReference>
<sequence>MAQVINTNSLSLITQNNINKNQSALSTSIERLSSGLRINSAKDDAAGQAIANRFQSNITGLTQAARNANDGISAAQTTEGALSEINNNLQRVRELTVQSQNGTNSQSDLDSIQDEIKSRLDEIDRVSGQTQFNGVNVLSKDGSLKIQVGANDGQTISIDLKKIDSSTLGLNGFNVNGTGTVANKAATVSNLTAAGATETATGSGVYNLVTENSALTASQAFSKLATGDQVTVTDGAGTDTKYTYDATKGNFSYTATVDAGTAGADAGAFGAKLAPDTGKITGTYSAVGGSTDTVEFEADNNGNLTIGGQTAYMDTTGNLTTNNASGTLTQATLDSVFTQSSAKAAAGDYNSTVAIGGTTYGFAATTGDVTYTASISKDEVMAKVAAADDGATAAGTAKSAVIDYKSGVMKGSVNFSGADVGKSSDTYSDANGNFTSVDKFTTQYAVDKDTGAVTVKANLLADGTTVDNSSANPNAKTVGAAVNVTAGGKITTDATSAGTATSDPLAALDDAISSIDKFRSSLGAIQNRLDSAVTNLNNTTTNLSEAQSRIQDADYATEVSNMSKAQIIQQAGNSVLAKANQVPQQVLSLLQG</sequence>
<reference evidence="8 9" key="1">
    <citation type="submission" date="2022-07" db="EMBL/GenBank/DDBJ databases">
        <title>Pantoea trifolii sp. nov. isolated from root nodules of Trifolium rubens.</title>
        <authorList>
            <person name="Kalita M."/>
            <person name="Wdowiak-Wrobel S."/>
            <person name="Marek-Kozaczuk M."/>
            <person name="Palusinska-Szysz M."/>
            <person name="Sokolowski W."/>
            <person name="Coutinho T."/>
            <person name="Hlahane L."/>
        </authorList>
    </citation>
    <scope>NUCLEOTIDE SEQUENCE [LARGE SCALE GENOMIC DNA]</scope>
    <source>
        <strain evidence="8 9">MMK2</strain>
    </source>
</reference>
<keyword evidence="8" id="KW-0969">Cilium</keyword>
<dbReference type="PANTHER" id="PTHR42792">
    <property type="entry name" value="FLAGELLIN"/>
    <property type="match status" value="1"/>
</dbReference>
<dbReference type="Gene3D" id="1.20.1330.10">
    <property type="entry name" value="f41 fragment of flagellin, N-terminal domain"/>
    <property type="match status" value="2"/>
</dbReference>
<proteinExistence type="inferred from homology"/>
<gene>
    <name evidence="8" type="ORF">NQH49_11725</name>
</gene>
<feature type="domain" description="Flagellin H7-serospecific" evidence="7">
    <location>
        <begin position="342"/>
        <end position="496"/>
    </location>
</feature>
<keyword evidence="2 4" id="KW-0964">Secreted</keyword>
<keyword evidence="8" id="KW-0282">Flagellum</keyword>
<dbReference type="Proteomes" id="UP001300015">
    <property type="component" value="Unassembled WGS sequence"/>
</dbReference>
<dbReference type="InterPro" id="IPR001029">
    <property type="entry name" value="Flagellin_N"/>
</dbReference>
<dbReference type="InterPro" id="IPR046358">
    <property type="entry name" value="Flagellin_C"/>
</dbReference>
<evidence type="ECO:0000313" key="8">
    <source>
        <dbReference type="EMBL" id="MCQ8228143.1"/>
    </source>
</evidence>
<dbReference type="NCBIfam" id="NF005953">
    <property type="entry name" value="PRK08026.1"/>
    <property type="match status" value="1"/>
</dbReference>
<evidence type="ECO:0000256" key="2">
    <source>
        <dbReference type="ARBA" id="ARBA00022525"/>
    </source>
</evidence>
<keyword evidence="9" id="KW-1185">Reference proteome</keyword>
<dbReference type="Pfam" id="PF12445">
    <property type="entry name" value="FliC"/>
    <property type="match status" value="1"/>
</dbReference>
<comment type="similarity">
    <text evidence="1 4">Belongs to the bacterial flagellin family.</text>
</comment>
<name>A0ABT1VKT3_9GAMM</name>
<dbReference type="Gene3D" id="2.60.40.4390">
    <property type="match status" value="1"/>
</dbReference>
<dbReference type="PRINTS" id="PR00207">
    <property type="entry name" value="FLAGELLIN"/>
</dbReference>
<organism evidence="8 9">
    <name type="scientific">Pantoea trifolii</name>
    <dbReference type="NCBI Taxonomy" id="2968030"/>
    <lineage>
        <taxon>Bacteria</taxon>
        <taxon>Pseudomonadati</taxon>
        <taxon>Pseudomonadota</taxon>
        <taxon>Gammaproteobacteria</taxon>
        <taxon>Enterobacterales</taxon>
        <taxon>Erwiniaceae</taxon>
        <taxon>Pantoea</taxon>
    </lineage>
</organism>
<dbReference type="SUPFAM" id="SSF64518">
    <property type="entry name" value="Phase 1 flagellin"/>
    <property type="match status" value="2"/>
</dbReference>
<dbReference type="InterPro" id="IPR001492">
    <property type="entry name" value="Flagellin"/>
</dbReference>
<evidence type="ECO:0000313" key="9">
    <source>
        <dbReference type="Proteomes" id="UP001300015"/>
    </source>
</evidence>
<evidence type="ECO:0000259" key="5">
    <source>
        <dbReference type="Pfam" id="PF00669"/>
    </source>
</evidence>
<dbReference type="RefSeq" id="WP_256696737.1">
    <property type="nucleotide sequence ID" value="NZ_JANIES010000001.1"/>
</dbReference>